<dbReference type="GO" id="GO:0005509">
    <property type="term" value="F:calcium ion binding"/>
    <property type="evidence" value="ECO:0007669"/>
    <property type="project" value="InterPro"/>
</dbReference>
<dbReference type="PRINTS" id="PR00317">
    <property type="entry name" value="EPENDYMIN"/>
</dbReference>
<protein>
    <submittedName>
        <fullName evidence="2">Ependymin-like</fullName>
    </submittedName>
</protein>
<dbReference type="Ensembl" id="ENSGWIT00000048441.1">
    <property type="protein sequence ID" value="ENSGWIP00000044695.1"/>
    <property type="gene ID" value="ENSGWIG00000022224.1"/>
</dbReference>
<evidence type="ECO:0000256" key="1">
    <source>
        <dbReference type="ARBA" id="ARBA00010771"/>
    </source>
</evidence>
<organism evidence="2 3">
    <name type="scientific">Gouania willdenowi</name>
    <name type="common">Blunt-snouted clingfish</name>
    <name type="synonym">Lepadogaster willdenowi</name>
    <dbReference type="NCBI Taxonomy" id="441366"/>
    <lineage>
        <taxon>Eukaryota</taxon>
        <taxon>Metazoa</taxon>
        <taxon>Chordata</taxon>
        <taxon>Craniata</taxon>
        <taxon>Vertebrata</taxon>
        <taxon>Euteleostomi</taxon>
        <taxon>Actinopterygii</taxon>
        <taxon>Neopterygii</taxon>
        <taxon>Teleostei</taxon>
        <taxon>Neoteleostei</taxon>
        <taxon>Acanthomorphata</taxon>
        <taxon>Ovalentaria</taxon>
        <taxon>Blenniimorphae</taxon>
        <taxon>Blenniiformes</taxon>
        <taxon>Gobiesocoidei</taxon>
        <taxon>Gobiesocidae</taxon>
        <taxon>Gobiesocinae</taxon>
        <taxon>Gouania</taxon>
    </lineage>
</organism>
<evidence type="ECO:0000313" key="3">
    <source>
        <dbReference type="Proteomes" id="UP000694680"/>
    </source>
</evidence>
<proteinExistence type="inferred from homology"/>
<gene>
    <name evidence="2" type="primary">LOC114464756</name>
</gene>
<dbReference type="GO" id="GO:0007160">
    <property type="term" value="P:cell-matrix adhesion"/>
    <property type="evidence" value="ECO:0007669"/>
    <property type="project" value="InterPro"/>
</dbReference>
<sequence length="235" mass="26100">MIFSAKGNKEELDITWGLFLEPFVEPCSIYDEHLNISHTVTPPLMTGDMSVFSNGSYMTTGSLTYDAYGQKIRTTSFGSMGNQSFVVDQLMLFREKVYYEIDWQTFTCQKKPLDASFVPMHVPEDAEMMGQYILGSSSSWGMGLLVNNWYGNLPGNATYITTFTDIGCIPLTTSVFGPDTEMIFVSTFNWVIGISDPSDLSPPSFCSKAQVEQSATPDNFFTALASLAMKAQRTD</sequence>
<dbReference type="Proteomes" id="UP000694680">
    <property type="component" value="Chromosome 1"/>
</dbReference>
<evidence type="ECO:0000313" key="2">
    <source>
        <dbReference type="Ensembl" id="ENSGWIP00000044695.1"/>
    </source>
</evidence>
<reference evidence="2" key="1">
    <citation type="submission" date="2020-06" db="EMBL/GenBank/DDBJ databases">
        <authorList>
            <consortium name="Wellcome Sanger Institute Data Sharing"/>
        </authorList>
    </citation>
    <scope>NUCLEOTIDE SEQUENCE [LARGE SCALE GENOMIC DNA]</scope>
</reference>
<reference evidence="2" key="3">
    <citation type="submission" date="2025-09" db="UniProtKB">
        <authorList>
            <consortium name="Ensembl"/>
        </authorList>
    </citation>
    <scope>IDENTIFICATION</scope>
</reference>
<dbReference type="InterPro" id="IPR001299">
    <property type="entry name" value="Ependymin"/>
</dbReference>
<reference evidence="2" key="2">
    <citation type="submission" date="2025-08" db="UniProtKB">
        <authorList>
            <consortium name="Ensembl"/>
        </authorList>
    </citation>
    <scope>IDENTIFICATION</scope>
</reference>
<dbReference type="PANTHER" id="PTHR10697">
    <property type="entry name" value="MAMMALIAN EPENDYMIN-RELATED PROTEIN 1"/>
    <property type="match status" value="1"/>
</dbReference>
<dbReference type="GO" id="GO:0005764">
    <property type="term" value="C:lysosome"/>
    <property type="evidence" value="ECO:0007669"/>
    <property type="project" value="TreeGrafter"/>
</dbReference>
<keyword evidence="3" id="KW-1185">Reference proteome</keyword>
<dbReference type="Pfam" id="PF00811">
    <property type="entry name" value="Ependymin"/>
    <property type="match status" value="1"/>
</dbReference>
<dbReference type="AlphaFoldDB" id="A0A8C5HH77"/>
<comment type="similarity">
    <text evidence="1">Belongs to the ependymin family.</text>
</comment>
<dbReference type="GO" id="GO:0005576">
    <property type="term" value="C:extracellular region"/>
    <property type="evidence" value="ECO:0007669"/>
    <property type="project" value="InterPro"/>
</dbReference>
<name>A0A8C5HH77_GOUWI</name>
<accession>A0A8C5HH77</accession>
<dbReference type="PANTHER" id="PTHR10697:SF5">
    <property type="entry name" value="EPENDYMIN-RELATED"/>
    <property type="match status" value="1"/>
</dbReference>
<dbReference type="SMART" id="SM00026">
    <property type="entry name" value="EPEND"/>
    <property type="match status" value="1"/>
</dbReference>